<dbReference type="EMBL" id="JAECZC010000043">
    <property type="protein sequence ID" value="MBH8564439.1"/>
    <property type="molecule type" value="Genomic_DNA"/>
</dbReference>
<evidence type="ECO:0000313" key="2">
    <source>
        <dbReference type="Proteomes" id="UP000632766"/>
    </source>
</evidence>
<keyword evidence="2" id="KW-1185">Reference proteome</keyword>
<accession>A0A8J7L8G0</accession>
<evidence type="ECO:0000313" key="1">
    <source>
        <dbReference type="EMBL" id="MBH8564439.1"/>
    </source>
</evidence>
<organism evidence="1 2">
    <name type="scientific">Amazonocrinis nigriterrae CENA67</name>
    <dbReference type="NCBI Taxonomy" id="2794033"/>
    <lineage>
        <taxon>Bacteria</taxon>
        <taxon>Bacillati</taxon>
        <taxon>Cyanobacteriota</taxon>
        <taxon>Cyanophyceae</taxon>
        <taxon>Nostocales</taxon>
        <taxon>Nostocaceae</taxon>
        <taxon>Amazonocrinis</taxon>
        <taxon>Amazonocrinis nigriterrae</taxon>
    </lineage>
</organism>
<reference evidence="1 2" key="1">
    <citation type="journal article" date="2021" name="Int. J. Syst. Evol. Microbiol.">
        <title>Amazonocrinis nigriterrae gen. nov., sp. nov., Atlanticothrix silvestris gen. nov., sp. nov. and Dendronalium phyllosphericum gen. nov., sp. nov., nostocacean cyanobacteria from Brazilian environments.</title>
        <authorList>
            <person name="Alvarenga D.O."/>
            <person name="Andreote A.P.D."/>
            <person name="Branco L.H.Z."/>
            <person name="Delbaje E."/>
            <person name="Cruz R.B."/>
            <person name="Varani A.M."/>
            <person name="Fiore M.F."/>
        </authorList>
    </citation>
    <scope>NUCLEOTIDE SEQUENCE [LARGE SCALE GENOMIC DNA]</scope>
    <source>
        <strain evidence="1 2">CENA67</strain>
    </source>
</reference>
<proteinExistence type="predicted"/>
<name>A0A8J7L8G0_9NOST</name>
<comment type="caution">
    <text evidence="1">The sequence shown here is derived from an EMBL/GenBank/DDBJ whole genome shotgun (WGS) entry which is preliminary data.</text>
</comment>
<gene>
    <name evidence="1" type="ORF">I8748_20010</name>
</gene>
<dbReference type="AlphaFoldDB" id="A0A8J7L8G0"/>
<protein>
    <submittedName>
        <fullName evidence="1">Uncharacterized protein</fullName>
    </submittedName>
</protein>
<dbReference type="RefSeq" id="WP_198126277.1">
    <property type="nucleotide sequence ID" value="NZ_JAECZC010000043.1"/>
</dbReference>
<dbReference type="Proteomes" id="UP000632766">
    <property type="component" value="Unassembled WGS sequence"/>
</dbReference>
<sequence length="51" mass="5758">MNNSNLAQRQIKSHCTTYSTRLAAESIFAIAPRPFLEEAIAAITFFPLVFR</sequence>